<protein>
    <submittedName>
        <fullName evidence="2">Uncharacterized protein</fullName>
    </submittedName>
</protein>
<dbReference type="AlphaFoldDB" id="A0A6M3K0U2"/>
<accession>A0A6M3K0U2</accession>
<organism evidence="2">
    <name type="scientific">viral metagenome</name>
    <dbReference type="NCBI Taxonomy" id="1070528"/>
    <lineage>
        <taxon>unclassified sequences</taxon>
        <taxon>metagenomes</taxon>
        <taxon>organismal metagenomes</taxon>
    </lineage>
</organism>
<dbReference type="EMBL" id="MT141390">
    <property type="protein sequence ID" value="QJA59950.1"/>
    <property type="molecule type" value="Genomic_DNA"/>
</dbReference>
<evidence type="ECO:0000313" key="2">
    <source>
        <dbReference type="EMBL" id="QJA76026.1"/>
    </source>
</evidence>
<dbReference type="EMBL" id="MT142200">
    <property type="protein sequence ID" value="QJA76026.1"/>
    <property type="molecule type" value="Genomic_DNA"/>
</dbReference>
<gene>
    <name evidence="2" type="ORF">MM415A01602_0010</name>
    <name evidence="1" type="ORF">MM415B01218_0009</name>
</gene>
<evidence type="ECO:0000313" key="1">
    <source>
        <dbReference type="EMBL" id="QJA59950.1"/>
    </source>
</evidence>
<sequence>MRLLKYLTEKYLTRFKSQYEGGVSFEVFINPSQKELREFDAVRFIANNETKKVYVWDAQYEIHAVIWEKLGFSSNNIYNSKDVLSGTTVKKGGKHETKYSDAMKKHHLSVDWEWVNKYIDVTKFIEKIRGIFVK</sequence>
<proteinExistence type="predicted"/>
<reference evidence="2" key="1">
    <citation type="submission" date="2020-03" db="EMBL/GenBank/DDBJ databases">
        <title>The deep terrestrial virosphere.</title>
        <authorList>
            <person name="Holmfeldt K."/>
            <person name="Nilsson E."/>
            <person name="Simone D."/>
            <person name="Lopez-Fernandez M."/>
            <person name="Wu X."/>
            <person name="de Brujin I."/>
            <person name="Lundin D."/>
            <person name="Andersson A."/>
            <person name="Bertilsson S."/>
            <person name="Dopson M."/>
        </authorList>
    </citation>
    <scope>NUCLEOTIDE SEQUENCE</scope>
    <source>
        <strain evidence="2">MM415A01602</strain>
        <strain evidence="1">MM415B01218</strain>
    </source>
</reference>
<name>A0A6M3K0U2_9ZZZZ</name>